<feature type="domain" description="WxL" evidence="3">
    <location>
        <begin position="26"/>
        <end position="234"/>
    </location>
</feature>
<dbReference type="Pfam" id="PF13731">
    <property type="entry name" value="WxL"/>
    <property type="match status" value="1"/>
</dbReference>
<sequence>MKKAILVGGLSLATLILMQPAVSADVNYTSNASINFITNTDPTAPVDPTNPNNPFTPDNPAQAGTSGPLSIDFASSLDFGSQKITSINQTYYAALTKGKDSTGTEKSVPNYVQVTDNTGTSQGWSLKVTQVDDFKNGTKSLTGASLTFGSGNVLTATGSDAGRPTTTANYTLVKGVEQSVTTAAQAAGQGTWVTRYGNDSTDGARTVSLYVPGASMKQTGAYTTTLRWTLAQTPVSN</sequence>
<dbReference type="eggNOG" id="ENOG50318NI">
    <property type="taxonomic scope" value="Bacteria"/>
</dbReference>
<dbReference type="RefSeq" id="WP_027699235.1">
    <property type="nucleotide sequence ID" value="NZ_DF820491.1"/>
</dbReference>
<dbReference type="STRING" id="1329250.WOSG25_080600"/>
<dbReference type="Proteomes" id="UP000030643">
    <property type="component" value="Unassembled WGS sequence"/>
</dbReference>
<reference evidence="5" key="1">
    <citation type="journal article" date="2014" name="Genome Announc.">
        <title>Draft genome sequence of Weissella oryzae SG25T, isolated from fermented rice grains.</title>
        <authorList>
            <person name="Tanizawa Y."/>
            <person name="Fujisawa T."/>
            <person name="Mochizuki T."/>
            <person name="Kaminuma E."/>
            <person name="Suzuki Y."/>
            <person name="Nakamura Y."/>
            <person name="Tohno M."/>
        </authorList>
    </citation>
    <scope>NUCLEOTIDE SEQUENCE [LARGE SCALE GENOMIC DNA]</scope>
    <source>
        <strain evidence="5">DSM 25784 / JCM 18191 / LMG 30913 / SG25</strain>
    </source>
</reference>
<dbReference type="EMBL" id="DF820491">
    <property type="protein sequence ID" value="GAK31228.1"/>
    <property type="molecule type" value="Genomic_DNA"/>
</dbReference>
<name>A0A069CVH8_WEIOS</name>
<protein>
    <recommendedName>
        <fullName evidence="3">WxL domain-containing protein</fullName>
    </recommendedName>
</protein>
<accession>A0A069CVH8</accession>
<keyword evidence="2" id="KW-0732">Signal</keyword>
<keyword evidence="5" id="KW-1185">Reference proteome</keyword>
<evidence type="ECO:0000259" key="3">
    <source>
        <dbReference type="Pfam" id="PF13731"/>
    </source>
</evidence>
<evidence type="ECO:0000256" key="2">
    <source>
        <dbReference type="SAM" id="SignalP"/>
    </source>
</evidence>
<dbReference type="OrthoDB" id="2339326at2"/>
<dbReference type="InterPro" id="IPR027994">
    <property type="entry name" value="WxL_dom"/>
</dbReference>
<evidence type="ECO:0000313" key="5">
    <source>
        <dbReference type="Proteomes" id="UP000030643"/>
    </source>
</evidence>
<organism evidence="4 5">
    <name type="scientific">Weissella oryzae (strain DSM 25784 / JCM 18191 / LMG 30913 / SG25)</name>
    <dbReference type="NCBI Taxonomy" id="1329250"/>
    <lineage>
        <taxon>Bacteria</taxon>
        <taxon>Bacillati</taxon>
        <taxon>Bacillota</taxon>
        <taxon>Bacilli</taxon>
        <taxon>Lactobacillales</taxon>
        <taxon>Lactobacillaceae</taxon>
        <taxon>Weissella</taxon>
    </lineage>
</organism>
<gene>
    <name evidence="4" type="ORF">WOSG25_080600</name>
</gene>
<evidence type="ECO:0000256" key="1">
    <source>
        <dbReference type="SAM" id="MobiDB-lite"/>
    </source>
</evidence>
<dbReference type="AlphaFoldDB" id="A0A069CVH8"/>
<feature type="region of interest" description="Disordered" evidence="1">
    <location>
        <begin position="39"/>
        <end position="64"/>
    </location>
</feature>
<feature type="signal peptide" evidence="2">
    <location>
        <begin position="1"/>
        <end position="24"/>
    </location>
</feature>
<proteinExistence type="predicted"/>
<feature type="chain" id="PRO_5038879040" description="WxL domain-containing protein" evidence="2">
    <location>
        <begin position="25"/>
        <end position="237"/>
    </location>
</feature>
<evidence type="ECO:0000313" key="4">
    <source>
        <dbReference type="EMBL" id="GAK31228.1"/>
    </source>
</evidence>
<feature type="compositionally biased region" description="Low complexity" evidence="1">
    <location>
        <begin position="46"/>
        <end position="60"/>
    </location>
</feature>